<organism evidence="1">
    <name type="scientific">marine sediment metagenome</name>
    <dbReference type="NCBI Taxonomy" id="412755"/>
    <lineage>
        <taxon>unclassified sequences</taxon>
        <taxon>metagenomes</taxon>
        <taxon>ecological metagenomes</taxon>
    </lineage>
</organism>
<proteinExistence type="predicted"/>
<reference evidence="1" key="1">
    <citation type="journal article" date="2014" name="Front. Microbiol.">
        <title>High frequency of phylogenetically diverse reductive dehalogenase-homologous genes in deep subseafloor sedimentary metagenomes.</title>
        <authorList>
            <person name="Kawai M."/>
            <person name="Futagami T."/>
            <person name="Toyoda A."/>
            <person name="Takaki Y."/>
            <person name="Nishi S."/>
            <person name="Hori S."/>
            <person name="Arai W."/>
            <person name="Tsubouchi T."/>
            <person name="Morono Y."/>
            <person name="Uchiyama I."/>
            <person name="Ito T."/>
            <person name="Fujiyama A."/>
            <person name="Inagaki F."/>
            <person name="Takami H."/>
        </authorList>
    </citation>
    <scope>NUCLEOTIDE SEQUENCE</scope>
    <source>
        <strain evidence="1">Expedition CK06-06</strain>
    </source>
</reference>
<protein>
    <submittedName>
        <fullName evidence="1">Uncharacterized protein</fullName>
    </submittedName>
</protein>
<dbReference type="EMBL" id="BARW01039520">
    <property type="protein sequence ID" value="GAJ20988.1"/>
    <property type="molecule type" value="Genomic_DNA"/>
</dbReference>
<gene>
    <name evidence="1" type="ORF">S12H4_60158</name>
</gene>
<sequence length="125" mass="12950">PVALTVAASRIVGRKATGGIVAMTVTELKTLLALVIGDISINADLDIGVHTLKTDRVEESLEAAGVTIDGVELKDGKIPLSDVNPDVDLAMGAHNITLGAGQTVDGVDISEIGIRRTITEMMVYG</sequence>
<name>X1UU24_9ZZZZ</name>
<accession>X1UU24</accession>
<evidence type="ECO:0000313" key="1">
    <source>
        <dbReference type="EMBL" id="GAJ20988.1"/>
    </source>
</evidence>
<dbReference type="AlphaFoldDB" id="X1UU24"/>
<comment type="caution">
    <text evidence="1">The sequence shown here is derived from an EMBL/GenBank/DDBJ whole genome shotgun (WGS) entry which is preliminary data.</text>
</comment>
<feature type="non-terminal residue" evidence="1">
    <location>
        <position position="1"/>
    </location>
</feature>